<evidence type="ECO:0008006" key="3">
    <source>
        <dbReference type="Google" id="ProtNLM"/>
    </source>
</evidence>
<dbReference type="RefSeq" id="WP_343337334.1">
    <property type="nucleotide sequence ID" value="NZ_CP154622.1"/>
</dbReference>
<dbReference type="Proteomes" id="UP001477947">
    <property type="component" value="Chromosome"/>
</dbReference>
<sequence>MKQCQHFQDLSKARMKEIDEIRAAGGQTELEKWWKSLDDYTQKPKKKYEYEFWKDEDIAYMVQRRPYVKWKVIAGVLGKSIASCNKKYMKVEAVGKLDYYRNFKLESLNGDGYEV</sequence>
<protein>
    <recommendedName>
        <fullName evidence="3">Myb-like domain-containing protein</fullName>
    </recommendedName>
</protein>
<gene>
    <name evidence="1" type="ORF">TPELB_23810</name>
</gene>
<evidence type="ECO:0000313" key="1">
    <source>
        <dbReference type="EMBL" id="XAM42068.1"/>
    </source>
</evidence>
<reference evidence="1 2" key="1">
    <citation type="submission" date="2024-04" db="EMBL/GenBank/DDBJ databases">
        <title>Isolation and characterization of novel acetogenic strains of the genera Terrisporobacter and Acetoanaerobium.</title>
        <authorList>
            <person name="Boeer T."/>
            <person name="Schueler M.A."/>
            <person name="Lueschen A."/>
            <person name="Eysell L."/>
            <person name="Droege J."/>
            <person name="Heinemann M."/>
            <person name="Engelhardt L."/>
            <person name="Basen M."/>
            <person name="Daniel R."/>
        </authorList>
    </citation>
    <scope>NUCLEOTIDE SEQUENCE [LARGE SCALE GENOMIC DNA]</scope>
    <source>
        <strain evidence="1 2">ELB</strain>
    </source>
</reference>
<dbReference type="EMBL" id="CP154622">
    <property type="protein sequence ID" value="XAM42068.1"/>
    <property type="molecule type" value="Genomic_DNA"/>
</dbReference>
<evidence type="ECO:0000313" key="2">
    <source>
        <dbReference type="Proteomes" id="UP001477947"/>
    </source>
</evidence>
<accession>A0ABZ3FHF0</accession>
<keyword evidence="2" id="KW-1185">Reference proteome</keyword>
<organism evidence="1 2">
    <name type="scientific">Terrisporobacter petrolearius</name>
    <dbReference type="NCBI Taxonomy" id="1460447"/>
    <lineage>
        <taxon>Bacteria</taxon>
        <taxon>Bacillati</taxon>
        <taxon>Bacillota</taxon>
        <taxon>Clostridia</taxon>
        <taxon>Peptostreptococcales</taxon>
        <taxon>Peptostreptococcaceae</taxon>
        <taxon>Terrisporobacter</taxon>
    </lineage>
</organism>
<proteinExistence type="predicted"/>
<name>A0ABZ3FHF0_9FIRM</name>